<dbReference type="InterPro" id="IPR052532">
    <property type="entry name" value="SUA5_domain"/>
</dbReference>
<dbReference type="NCBIfam" id="TIGR00057">
    <property type="entry name" value="L-threonylcarbamoyladenylate synthase"/>
    <property type="match status" value="1"/>
</dbReference>
<protein>
    <submittedName>
        <fullName evidence="2">Threonylcarbamoyl-AMP synthase</fullName>
    </submittedName>
</protein>
<feature type="domain" description="YrdC-like" evidence="1">
    <location>
        <begin position="12"/>
        <end position="199"/>
    </location>
</feature>
<keyword evidence="3" id="KW-1185">Reference proteome</keyword>
<organism evidence="2 3">
    <name type="scientific">Flavipsychrobacter stenotrophus</name>
    <dbReference type="NCBI Taxonomy" id="2077091"/>
    <lineage>
        <taxon>Bacteria</taxon>
        <taxon>Pseudomonadati</taxon>
        <taxon>Bacteroidota</taxon>
        <taxon>Chitinophagia</taxon>
        <taxon>Chitinophagales</taxon>
        <taxon>Chitinophagaceae</taxon>
        <taxon>Flavipsychrobacter</taxon>
    </lineage>
</organism>
<dbReference type="InterPro" id="IPR017945">
    <property type="entry name" value="DHBP_synth_RibB-like_a/b_dom"/>
</dbReference>
<dbReference type="RefSeq" id="WP_105040097.1">
    <property type="nucleotide sequence ID" value="NZ_PPSL01000004.1"/>
</dbReference>
<evidence type="ECO:0000313" key="3">
    <source>
        <dbReference type="Proteomes" id="UP000239872"/>
    </source>
</evidence>
<dbReference type="Gene3D" id="3.90.870.10">
    <property type="entry name" value="DHBP synthase"/>
    <property type="match status" value="1"/>
</dbReference>
<gene>
    <name evidence="2" type="ORF">CJD36_015435</name>
</gene>
<dbReference type="Pfam" id="PF01300">
    <property type="entry name" value="Sua5_yciO_yrdC"/>
    <property type="match status" value="1"/>
</dbReference>
<accession>A0A2S7STN0</accession>
<dbReference type="PANTHER" id="PTHR42828:SF3">
    <property type="entry name" value="THREONYLCARBAMOYL-AMP SYNTHASE"/>
    <property type="match status" value="1"/>
</dbReference>
<evidence type="ECO:0000259" key="1">
    <source>
        <dbReference type="PROSITE" id="PS51163"/>
    </source>
</evidence>
<dbReference type="EMBL" id="PPSL01000004">
    <property type="protein sequence ID" value="PQJ10088.1"/>
    <property type="molecule type" value="Genomic_DNA"/>
</dbReference>
<dbReference type="GO" id="GO:0003725">
    <property type="term" value="F:double-stranded RNA binding"/>
    <property type="evidence" value="ECO:0007669"/>
    <property type="project" value="InterPro"/>
</dbReference>
<dbReference type="PANTHER" id="PTHR42828">
    <property type="entry name" value="DHBP SYNTHASE RIBB-LIKE ALPHA/BETA DOMAIN-CONTAINING PROTEIN"/>
    <property type="match status" value="1"/>
</dbReference>
<dbReference type="InterPro" id="IPR006070">
    <property type="entry name" value="Sua5-like_dom"/>
</dbReference>
<dbReference type="AlphaFoldDB" id="A0A2S7STN0"/>
<dbReference type="PROSITE" id="PS51163">
    <property type="entry name" value="YRDC"/>
    <property type="match status" value="1"/>
</dbReference>
<evidence type="ECO:0000313" key="2">
    <source>
        <dbReference type="EMBL" id="PQJ10088.1"/>
    </source>
</evidence>
<dbReference type="SUPFAM" id="SSF55821">
    <property type="entry name" value="YrdC/RibB"/>
    <property type="match status" value="1"/>
</dbReference>
<dbReference type="Proteomes" id="UP000239872">
    <property type="component" value="Unassembled WGS sequence"/>
</dbReference>
<name>A0A2S7STN0_9BACT</name>
<dbReference type="OrthoDB" id="9814580at2"/>
<proteinExistence type="predicted"/>
<sequence length="205" mass="22585">MLLHIHPDNPQERNIKTVVECLKRGGVIIYPTDTIYGLGCDITHPEAIAKIARIKGIELKKAQFSFICCDLSHLSDYAKSVDTPVFRILKQLLPGPYTFILQASKQVPKMLKTKKDTVGIRIPDNKICHEIVKALGNPLMSASLPMDAEVEYYTDPETMHDIFENLVDIVIDGGPGEILSSTVIDCTSGQPELVRAGAGPWTGNE</sequence>
<reference evidence="2 3" key="1">
    <citation type="submission" date="2018-01" db="EMBL/GenBank/DDBJ databases">
        <title>A novel member of the phylum Bacteroidetes isolated from glacier ice.</title>
        <authorList>
            <person name="Liu Q."/>
            <person name="Xin Y.-H."/>
        </authorList>
    </citation>
    <scope>NUCLEOTIDE SEQUENCE [LARGE SCALE GENOMIC DNA]</scope>
    <source>
        <strain evidence="2 3">RB1R16</strain>
    </source>
</reference>
<comment type="caution">
    <text evidence="2">The sequence shown here is derived from an EMBL/GenBank/DDBJ whole genome shotgun (WGS) entry which is preliminary data.</text>
</comment>